<gene>
    <name evidence="1" type="ORF">GMARGA_LOCUS29599</name>
</gene>
<evidence type="ECO:0000313" key="1">
    <source>
        <dbReference type="EMBL" id="CAG8828083.1"/>
    </source>
</evidence>
<protein>
    <submittedName>
        <fullName evidence="1">15684_t:CDS:1</fullName>
    </submittedName>
</protein>
<feature type="non-terminal residue" evidence="1">
    <location>
        <position position="1"/>
    </location>
</feature>
<comment type="caution">
    <text evidence="1">The sequence shown here is derived from an EMBL/GenBank/DDBJ whole genome shotgun (WGS) entry which is preliminary data.</text>
</comment>
<keyword evidence="2" id="KW-1185">Reference proteome</keyword>
<name>A0ABN7WF11_GIGMA</name>
<dbReference type="Proteomes" id="UP000789901">
    <property type="component" value="Unassembled WGS sequence"/>
</dbReference>
<accession>A0ABN7WF11</accession>
<proteinExistence type="predicted"/>
<organism evidence="1 2">
    <name type="scientific">Gigaspora margarita</name>
    <dbReference type="NCBI Taxonomy" id="4874"/>
    <lineage>
        <taxon>Eukaryota</taxon>
        <taxon>Fungi</taxon>
        <taxon>Fungi incertae sedis</taxon>
        <taxon>Mucoromycota</taxon>
        <taxon>Glomeromycotina</taxon>
        <taxon>Glomeromycetes</taxon>
        <taxon>Diversisporales</taxon>
        <taxon>Gigasporaceae</taxon>
        <taxon>Gigaspora</taxon>
    </lineage>
</organism>
<evidence type="ECO:0000313" key="2">
    <source>
        <dbReference type="Proteomes" id="UP000789901"/>
    </source>
</evidence>
<sequence length="52" mass="6077">TGNTNKIDIDNKLSSTKPDLQVNLTLWNLLLDSRFAKIRRCFSHFDKILLMK</sequence>
<reference evidence="1 2" key="1">
    <citation type="submission" date="2021-06" db="EMBL/GenBank/DDBJ databases">
        <authorList>
            <person name="Kallberg Y."/>
            <person name="Tangrot J."/>
            <person name="Rosling A."/>
        </authorList>
    </citation>
    <scope>NUCLEOTIDE SEQUENCE [LARGE SCALE GENOMIC DNA]</scope>
    <source>
        <strain evidence="1 2">120-4 pot B 10/14</strain>
    </source>
</reference>
<dbReference type="EMBL" id="CAJVQB010040141">
    <property type="protein sequence ID" value="CAG8828083.1"/>
    <property type="molecule type" value="Genomic_DNA"/>
</dbReference>